<accession>A0A427YAY3</accession>
<feature type="region of interest" description="Disordered" evidence="1">
    <location>
        <begin position="309"/>
        <end position="340"/>
    </location>
</feature>
<dbReference type="STRING" id="105984.A0A427YAY3"/>
<proteinExistence type="predicted"/>
<feature type="compositionally biased region" description="Basic residues" evidence="1">
    <location>
        <begin position="1798"/>
        <end position="1807"/>
    </location>
</feature>
<dbReference type="GeneID" id="39585350"/>
<feature type="compositionally biased region" description="Polar residues" evidence="1">
    <location>
        <begin position="1"/>
        <end position="41"/>
    </location>
</feature>
<dbReference type="InterPro" id="IPR016024">
    <property type="entry name" value="ARM-type_fold"/>
</dbReference>
<evidence type="ECO:0000313" key="2">
    <source>
        <dbReference type="EMBL" id="RSH88273.1"/>
    </source>
</evidence>
<feature type="compositionally biased region" description="Low complexity" evidence="1">
    <location>
        <begin position="1861"/>
        <end position="1897"/>
    </location>
</feature>
<feature type="region of interest" description="Disordered" evidence="1">
    <location>
        <begin position="187"/>
        <end position="230"/>
    </location>
</feature>
<dbReference type="OrthoDB" id="2591260at2759"/>
<sequence length="1986" mass="215041">MSPTTRRAASSHTPQPNLFTTPIASSSKHAYTTQHTPQSTPIAPLRASKVIAASGPGPRLSSGASSSLPPSTHANAVASSSRIRVRVSFSPQLAHTKLFHSNDPLVPSSSSSNPNDAPSSDSPCHDLRCASPSLRSILKAKAYPIRLAKSVNEGTWNNREPARLIVTGSKPRNTRGTMVLAELCDGAEDGVMGKPTSDDIEPPSDDSNTGEGDAPGSDASDGSEEEEEVECLHPTSLVDVILEGAGDLLTLEEAYTSLTLRLRESMYEMGPATLSAHASFDQVYRPILDEAPAIVRAMQRDLHRLMGRVPNTETDQSSSPFRGLVASSPSQYPPSPVKSPRKGYTAAEVMYRREAAGVGCSVLRFLACILNSPRMFVCFTEADLLALLDQVLVIFRSPSLPTPSPKRTYTLAMIVLSQLNLPAAWVRPMEKKVVASVELALNSVGLGQNAIKDPSPIRKEAFNAMANLLAAYPDVFFSSYQSLLPICLRSLAHNNPTVRRSASAAAAAFVSSKLRLLENADLNRADTSEWTKTRAMVAKSETFVSNFLKAPLKVAGKLVYDSNGDKKTEWSPLQNMFRQTVGSADEVAWACSTWAMLVSLMGHAYNTSSQVQEIDHIMDRSLQPSTNSVRPTLASAAWQHAIYAYLQAGSSVTVTDDARIVRSYNAFAASSQQDVASRLKAILLPANLALKQANDSINFTRSLVAHAEFNGEQRWSWQRGEKNKRLAWMVTCGMSAPAMVYAYTVVALSHEDVPAREVSRVSGLPSSDGMVNDQSPEERSMPRLDRTFELILNPLLKQFFSINGVDLLKNQGWQILEAITAPAPATGLSVPPLERLLFKRYLSGEVLGLDKVTPEVIRMFEADQIKASEIPAWGKAWVSMRLGKLLSLFQDAFDGIRGISDLAAVEWVTNADGLVILPATLSRVWANLLRALAAINTPDSPNPLFPFALKFITQHILNIFTRDPASFVPVCLLNSSGKSTLNSDAVRLGVTLHLYNTATEVLGEGVFSTTRIDVQVRPGEVQPAFIDKAFGNPTPAGCILGQVLRSKLFTSPMEPKVRSLFQSLIGTLLADGSAREVGTRLLGEVTNGMPWIFEATEEMHLDVWRLVALKWADVIDLQPSDTVSQTNHTGSLLVSLLSCPFRSRDAASVWYSAAPVEALEAWDALLKVTVLRFRARRAGSNLGVLETLSAHLGDFIRVDNDDEDSEATRKRRASATALHCLAAGTSWITLVPTEHYHASHFSINENYVPSDFFALVDQALCDAYSLDVAPAAKLIDSLTTLFSALPPDSVADVLDPLRPSLRAWMGDAECRISGDLGDAVDNLYIAVLGALTRAIEAGAIEASSEAMDAYIDMYAPRLSRAQSRVVPLAFRDMWHRAFQPLGAVDYSDDVAGFLQDVLTAVPGLVIAEGLESLDTESQSIYPYAETLEPVLRAAEPEMVVEATPEPVEPVEPLEVMEEVSEEIKDVVEDSIEEVAEPEPIEVEEPEEPIEVPPPVVSAPNTRRRRRNAPEADDLEIIDAPPLVAPTPSTRRRRNVAAEVPAAPEPLIPSVDYDADVSQNTKATRQRRKSELIPQSSSPVEAVAATDDVFGPAAIPAARRLRRKTRRSKSDANVAATPVAPSSPLLVPTSTPVVAAGDDTIIAETDIESPEADADAEPFHTPTATPTPSQAERPSLFSSASRWLRKVPSLGVLFNAQQQHEHEADVAVPASSSEPDAASLATKQRRKRRRESAFDEGIPEEVTVSRNASPSPPARDGLSPTQLATPVVPAAASGRATRSVSRRKRTAAAEEPPSTATARGKRTRRRTRSVQSEEEEDELLLSPQSAAEQRREEELSIAHAAQVLEAAAAAEASESGMFSDAPGDTTVTRTPVRRGTAALRRSSRSTSASSEASAVVPAADEHDAAPAEPDHDHLLPSPYRRTATQARVLAMVQEASNNEAAIANMDIEGVTELMANLDRLRKLAEANIVARAQEASEARRRKRQRVE</sequence>
<feature type="region of interest" description="Disordered" evidence="1">
    <location>
        <begin position="1694"/>
        <end position="1833"/>
    </location>
</feature>
<protein>
    <recommendedName>
        <fullName evidence="4">Telomere-associated protein Rif1 N-terminal domain-containing protein</fullName>
    </recommendedName>
</protein>
<feature type="compositionally biased region" description="Low complexity" evidence="1">
    <location>
        <begin position="101"/>
        <end position="122"/>
    </location>
</feature>
<keyword evidence="3" id="KW-1185">Reference proteome</keyword>
<feature type="compositionally biased region" description="Low complexity" evidence="1">
    <location>
        <begin position="52"/>
        <end position="82"/>
    </location>
</feature>
<dbReference type="EMBL" id="RSCE01000001">
    <property type="protein sequence ID" value="RSH88273.1"/>
    <property type="molecule type" value="Genomic_DNA"/>
</dbReference>
<evidence type="ECO:0000313" key="3">
    <source>
        <dbReference type="Proteomes" id="UP000279236"/>
    </source>
</evidence>
<feature type="region of interest" description="Disordered" evidence="1">
    <location>
        <begin position="1"/>
        <end position="82"/>
    </location>
</feature>
<feature type="compositionally biased region" description="Basic and acidic residues" evidence="1">
    <location>
        <begin position="1898"/>
        <end position="1913"/>
    </location>
</feature>
<feature type="compositionally biased region" description="Low complexity" evidence="1">
    <location>
        <begin position="1788"/>
        <end position="1797"/>
    </location>
</feature>
<dbReference type="Proteomes" id="UP000279236">
    <property type="component" value="Unassembled WGS sequence"/>
</dbReference>
<feature type="region of interest" description="Disordered" evidence="1">
    <location>
        <begin position="100"/>
        <end position="127"/>
    </location>
</feature>
<name>A0A427YAY3_9TREE</name>
<reference evidence="2 3" key="1">
    <citation type="submission" date="2018-11" db="EMBL/GenBank/DDBJ databases">
        <title>Genome sequence of Apiotrichum porosum DSM 27194.</title>
        <authorList>
            <person name="Aliyu H."/>
            <person name="Gorte O."/>
            <person name="Ochsenreither K."/>
        </authorList>
    </citation>
    <scope>NUCLEOTIDE SEQUENCE [LARGE SCALE GENOMIC DNA]</scope>
    <source>
        <strain evidence="2 3">DSM 27194</strain>
    </source>
</reference>
<feature type="compositionally biased region" description="Acidic residues" evidence="1">
    <location>
        <begin position="1644"/>
        <end position="1655"/>
    </location>
</feature>
<comment type="caution">
    <text evidence="2">The sequence shown here is derived from an EMBL/GenBank/DDBJ whole genome shotgun (WGS) entry which is preliminary data.</text>
</comment>
<feature type="compositionally biased region" description="Polar residues" evidence="1">
    <location>
        <begin position="1661"/>
        <end position="1676"/>
    </location>
</feature>
<feature type="compositionally biased region" description="Polar residues" evidence="1">
    <location>
        <begin position="311"/>
        <end position="320"/>
    </location>
</feature>
<feature type="region of interest" description="Disordered" evidence="1">
    <location>
        <begin position="1644"/>
        <end position="1676"/>
    </location>
</feature>
<feature type="region of interest" description="Disordered" evidence="1">
    <location>
        <begin position="759"/>
        <end position="779"/>
    </location>
</feature>
<gene>
    <name evidence="2" type="ORF">EHS24_000807</name>
</gene>
<dbReference type="SUPFAM" id="SSF48371">
    <property type="entry name" value="ARM repeat"/>
    <property type="match status" value="1"/>
</dbReference>
<dbReference type="RefSeq" id="XP_028480481.1">
    <property type="nucleotide sequence ID" value="XM_028616624.1"/>
</dbReference>
<organism evidence="2 3">
    <name type="scientific">Apiotrichum porosum</name>
    <dbReference type="NCBI Taxonomy" id="105984"/>
    <lineage>
        <taxon>Eukaryota</taxon>
        <taxon>Fungi</taxon>
        <taxon>Dikarya</taxon>
        <taxon>Basidiomycota</taxon>
        <taxon>Agaricomycotina</taxon>
        <taxon>Tremellomycetes</taxon>
        <taxon>Trichosporonales</taxon>
        <taxon>Trichosporonaceae</taxon>
        <taxon>Apiotrichum</taxon>
    </lineage>
</organism>
<feature type="region of interest" description="Disordered" evidence="1">
    <location>
        <begin position="1478"/>
        <end position="1630"/>
    </location>
</feature>
<feature type="compositionally biased region" description="Low complexity" evidence="1">
    <location>
        <begin position="1616"/>
        <end position="1630"/>
    </location>
</feature>
<evidence type="ECO:0000256" key="1">
    <source>
        <dbReference type="SAM" id="MobiDB-lite"/>
    </source>
</evidence>
<feature type="compositionally biased region" description="Acidic residues" evidence="1">
    <location>
        <begin position="1478"/>
        <end position="1489"/>
    </location>
</feature>
<feature type="region of interest" description="Disordered" evidence="1">
    <location>
        <begin position="1852"/>
        <end position="1916"/>
    </location>
</feature>
<evidence type="ECO:0008006" key="4">
    <source>
        <dbReference type="Google" id="ProtNLM"/>
    </source>
</evidence>